<reference evidence="1 2" key="1">
    <citation type="submission" date="2014-08" db="EMBL/GenBank/DDBJ databases">
        <authorList>
            <person name="den Bakker H.C."/>
        </authorList>
    </citation>
    <scope>NUCLEOTIDE SEQUENCE [LARGE SCALE GENOMIC DNA]</scope>
    <source>
        <strain evidence="1 2">DSM 18334</strain>
    </source>
</reference>
<keyword evidence="2" id="KW-1185">Reference proteome</keyword>
<evidence type="ECO:0000313" key="1">
    <source>
        <dbReference type="EMBL" id="KGE20677.1"/>
    </source>
</evidence>
<organism evidence="1 2">
    <name type="scientific">Paenibacillus wynnii</name>
    <dbReference type="NCBI Taxonomy" id="268407"/>
    <lineage>
        <taxon>Bacteria</taxon>
        <taxon>Bacillati</taxon>
        <taxon>Bacillota</taxon>
        <taxon>Bacilli</taxon>
        <taxon>Bacillales</taxon>
        <taxon>Paenibacillaceae</taxon>
        <taxon>Paenibacillus</taxon>
    </lineage>
</organism>
<gene>
    <name evidence="1" type="ORF">PWYN_00300</name>
</gene>
<dbReference type="AlphaFoldDB" id="A0A098MGL1"/>
<dbReference type="EMBL" id="JQCR01000001">
    <property type="protein sequence ID" value="KGE20677.1"/>
    <property type="molecule type" value="Genomic_DNA"/>
</dbReference>
<evidence type="ECO:0000313" key="2">
    <source>
        <dbReference type="Proteomes" id="UP000029734"/>
    </source>
</evidence>
<proteinExistence type="predicted"/>
<dbReference type="Proteomes" id="UP000029734">
    <property type="component" value="Unassembled WGS sequence"/>
</dbReference>
<comment type="caution">
    <text evidence="1">The sequence shown here is derived from an EMBL/GenBank/DDBJ whole genome shotgun (WGS) entry which is preliminary data.</text>
</comment>
<dbReference type="RefSeq" id="WP_036647274.1">
    <property type="nucleotide sequence ID" value="NZ_JQCR01000001.1"/>
</dbReference>
<protein>
    <submittedName>
        <fullName evidence="1">Uncharacterized protein</fullName>
    </submittedName>
</protein>
<accession>A0A098MGL1</accession>
<name>A0A098MGL1_9BACL</name>
<reference evidence="1 2" key="2">
    <citation type="submission" date="2014-10" db="EMBL/GenBank/DDBJ databases">
        <title>Comparative genomics of the Paenibacillus odorifer group.</title>
        <authorList>
            <person name="Tsai Y.-C."/>
            <person name="Martin N."/>
            <person name="Korlach J."/>
            <person name="Wiedmann M."/>
        </authorList>
    </citation>
    <scope>NUCLEOTIDE SEQUENCE [LARGE SCALE GENOMIC DNA]</scope>
    <source>
        <strain evidence="1 2">DSM 18334</strain>
    </source>
</reference>
<sequence>MDSSTIKIERSDKFNEIAFELSNLISSLPTSSEQNNKLILLMIEQIEQAEKDAFEQGMLLGIKLKEVSLV</sequence>